<dbReference type="InterPro" id="IPR011707">
    <property type="entry name" value="Cu-oxidase-like_N"/>
</dbReference>
<dbReference type="PANTHER" id="PTHR11709:SF232">
    <property type="entry name" value="STRAW, ISOFORM G"/>
    <property type="match status" value="1"/>
</dbReference>
<gene>
    <name evidence="9" type="primary">LOC117647591</name>
</gene>
<dbReference type="GO" id="GO:0016491">
    <property type="term" value="F:oxidoreductase activity"/>
    <property type="evidence" value="ECO:0007669"/>
    <property type="project" value="UniProtKB-KW"/>
</dbReference>
<dbReference type="KEGG" id="tpal:117647591"/>
<dbReference type="Gene3D" id="2.60.40.420">
    <property type="entry name" value="Cupredoxins - blue copper proteins"/>
    <property type="match status" value="3"/>
</dbReference>
<keyword evidence="3" id="KW-0560">Oxidoreductase</keyword>
<dbReference type="GeneID" id="117647591"/>
<feature type="chain" id="PRO_5027999171" evidence="4">
    <location>
        <begin position="24"/>
        <end position="648"/>
    </location>
</feature>
<dbReference type="CDD" id="cd13858">
    <property type="entry name" value="CuRO_1_tcLCC2_insect_like"/>
    <property type="match status" value="1"/>
</dbReference>
<accession>A0A6P8ZBL2</accession>
<dbReference type="InterPro" id="IPR001117">
    <property type="entry name" value="Cu-oxidase_2nd"/>
</dbReference>
<dbReference type="PROSITE" id="PS00080">
    <property type="entry name" value="MULTICOPPER_OXIDASE2"/>
    <property type="match status" value="1"/>
</dbReference>
<dbReference type="InterPro" id="IPR045087">
    <property type="entry name" value="Cu-oxidase_fam"/>
</dbReference>
<evidence type="ECO:0000259" key="6">
    <source>
        <dbReference type="Pfam" id="PF07731"/>
    </source>
</evidence>
<evidence type="ECO:0000256" key="1">
    <source>
        <dbReference type="ARBA" id="ARBA00010609"/>
    </source>
</evidence>
<keyword evidence="8" id="KW-1185">Reference proteome</keyword>
<dbReference type="GO" id="GO:0005507">
    <property type="term" value="F:copper ion binding"/>
    <property type="evidence" value="ECO:0007669"/>
    <property type="project" value="InterPro"/>
</dbReference>
<evidence type="ECO:0000259" key="7">
    <source>
        <dbReference type="Pfam" id="PF07732"/>
    </source>
</evidence>
<evidence type="ECO:0000313" key="9">
    <source>
        <dbReference type="RefSeq" id="XP_034245312.1"/>
    </source>
</evidence>
<dbReference type="InParanoid" id="A0A6P8ZBL2"/>
<evidence type="ECO:0000256" key="3">
    <source>
        <dbReference type="ARBA" id="ARBA00023002"/>
    </source>
</evidence>
<dbReference type="Pfam" id="PF07732">
    <property type="entry name" value="Cu-oxidase_3"/>
    <property type="match status" value="1"/>
</dbReference>
<organism evidence="9">
    <name type="scientific">Thrips palmi</name>
    <name type="common">Melon thrips</name>
    <dbReference type="NCBI Taxonomy" id="161013"/>
    <lineage>
        <taxon>Eukaryota</taxon>
        <taxon>Metazoa</taxon>
        <taxon>Ecdysozoa</taxon>
        <taxon>Arthropoda</taxon>
        <taxon>Hexapoda</taxon>
        <taxon>Insecta</taxon>
        <taxon>Pterygota</taxon>
        <taxon>Neoptera</taxon>
        <taxon>Paraneoptera</taxon>
        <taxon>Thysanoptera</taxon>
        <taxon>Terebrantia</taxon>
        <taxon>Thripoidea</taxon>
        <taxon>Thripidae</taxon>
        <taxon>Thrips</taxon>
    </lineage>
</organism>
<protein>
    <submittedName>
        <fullName evidence="9">Laccase-2-like</fullName>
    </submittedName>
</protein>
<name>A0A6P8ZBL2_THRPL</name>
<sequence>MAFAATFATLLALFALVLQHAQAQKWRTDLGPCYRDCTEDPEPRLCYYVFTEEIYSVLTGACGNCSRGVEEDCFREQCVFADGVERTVYTVNRQLPGPGIHVCRGDVIRVDLAVELPGHAEAIHWHGLPQAWSPWFDGVSHVTQCPIIFGTTFRYQFLAEPAGTYFWHSHSGVHKVNGISGPLIIKEYEPPHAELYDYDLPEHVIFLQDWMHVDAEFVLPGLATRLTGQPSDSLLINGQGTATSAVSNRTTLTPMARFEIQPGKRYRFRIINAGSLSCPIQLQFEGHNMTVIASDGWDIKPRRAQSLITLSGERYDVVIHAQRRPTVRAFWIYARTVGFCQNRGGTEQRAVLAYQSSGVAAPRTPPTAPPGIRLGRQLPTGTVVNTPGDCESESNVCAAELEALEWAPYCTDVRYGCSRADHLVFFRLGFVVEPPETQFSRGNYDRFLAFGPVTLTGVLNDIAYVEPSSPFLTQPGQAAFCSEGYIPRHCRGKQSCSCSHLVEVPYGQDIDLIVVDETDLNPGDNTTTLLAHPMHLHGYSSSFMGMGTLRDVLDGKERAAMVRDLYDRELLPTFVASPAIKDAMALPGGGWIWIRFHADNRGDWFFHCHFQYHMISGMEAVIQVGESRYLPRPPAGFPRCGNYRPSDY</sequence>
<dbReference type="SUPFAM" id="SSF49503">
    <property type="entry name" value="Cupredoxins"/>
    <property type="match status" value="3"/>
</dbReference>
<dbReference type="OrthoDB" id="2121828at2759"/>
<dbReference type="InterPro" id="IPR033138">
    <property type="entry name" value="Cu_oxidase_CS"/>
</dbReference>
<dbReference type="GO" id="GO:0006826">
    <property type="term" value="P:iron ion transport"/>
    <property type="evidence" value="ECO:0007669"/>
    <property type="project" value="TreeGrafter"/>
</dbReference>
<dbReference type="Pfam" id="PF00394">
    <property type="entry name" value="Cu-oxidase"/>
    <property type="match status" value="1"/>
</dbReference>
<feature type="domain" description="Plastocyanin-like" evidence="6">
    <location>
        <begin position="467"/>
        <end position="625"/>
    </location>
</feature>
<dbReference type="PANTHER" id="PTHR11709">
    <property type="entry name" value="MULTI-COPPER OXIDASE"/>
    <property type="match status" value="1"/>
</dbReference>
<proteinExistence type="inferred from homology"/>
<evidence type="ECO:0000313" key="8">
    <source>
        <dbReference type="Proteomes" id="UP000515158"/>
    </source>
</evidence>
<feature type="domain" description="Plastocyanin-like" evidence="5">
    <location>
        <begin position="203"/>
        <end position="356"/>
    </location>
</feature>
<dbReference type="InterPro" id="IPR011706">
    <property type="entry name" value="Cu-oxidase_C"/>
</dbReference>
<keyword evidence="2" id="KW-0479">Metal-binding</keyword>
<evidence type="ECO:0000259" key="5">
    <source>
        <dbReference type="Pfam" id="PF00394"/>
    </source>
</evidence>
<dbReference type="InterPro" id="IPR002355">
    <property type="entry name" value="Cu_oxidase_Cu_BS"/>
</dbReference>
<keyword evidence="4" id="KW-0732">Signal</keyword>
<dbReference type="Pfam" id="PF07731">
    <property type="entry name" value="Cu-oxidase_2"/>
    <property type="match status" value="1"/>
</dbReference>
<evidence type="ECO:0000256" key="2">
    <source>
        <dbReference type="ARBA" id="ARBA00022723"/>
    </source>
</evidence>
<dbReference type="FunFam" id="2.60.40.420:FF:000045">
    <property type="entry name" value="Laccase 2"/>
    <property type="match status" value="1"/>
</dbReference>
<reference evidence="9" key="1">
    <citation type="submission" date="2025-08" db="UniProtKB">
        <authorList>
            <consortium name="RefSeq"/>
        </authorList>
    </citation>
    <scope>IDENTIFICATION</scope>
    <source>
        <tissue evidence="9">Total insect</tissue>
    </source>
</reference>
<comment type="similarity">
    <text evidence="1">Belongs to the multicopper oxidase family.</text>
</comment>
<dbReference type="PROSITE" id="PS00079">
    <property type="entry name" value="MULTICOPPER_OXIDASE1"/>
    <property type="match status" value="1"/>
</dbReference>
<dbReference type="Proteomes" id="UP000515158">
    <property type="component" value="Unplaced"/>
</dbReference>
<dbReference type="GO" id="GO:0005886">
    <property type="term" value="C:plasma membrane"/>
    <property type="evidence" value="ECO:0007669"/>
    <property type="project" value="TreeGrafter"/>
</dbReference>
<dbReference type="CDD" id="cd13884">
    <property type="entry name" value="CuRO_2_tcLCC_insect_like"/>
    <property type="match status" value="1"/>
</dbReference>
<dbReference type="AlphaFoldDB" id="A0A6P8ZBL2"/>
<feature type="signal peptide" evidence="4">
    <location>
        <begin position="1"/>
        <end position="23"/>
    </location>
</feature>
<dbReference type="InterPro" id="IPR008972">
    <property type="entry name" value="Cupredoxin"/>
</dbReference>
<evidence type="ECO:0000256" key="4">
    <source>
        <dbReference type="SAM" id="SignalP"/>
    </source>
</evidence>
<feature type="domain" description="Plastocyanin-like" evidence="7">
    <location>
        <begin position="76"/>
        <end position="187"/>
    </location>
</feature>
<dbReference type="RefSeq" id="XP_034245312.1">
    <property type="nucleotide sequence ID" value="XM_034389421.1"/>
</dbReference>